<feature type="region of interest" description="Disordered" evidence="1">
    <location>
        <begin position="69"/>
        <end position="98"/>
    </location>
</feature>
<protein>
    <submittedName>
        <fullName evidence="2">Uncharacterized protein</fullName>
    </submittedName>
</protein>
<reference evidence="2 3" key="1">
    <citation type="submission" date="2018-12" db="EMBL/GenBank/DDBJ databases">
        <authorList>
            <consortium name="Pathogen Informatics"/>
        </authorList>
    </citation>
    <scope>NUCLEOTIDE SEQUENCE [LARGE SCALE GENOMIC DNA]</scope>
    <source>
        <strain evidence="2 3">NCTC10951</strain>
    </source>
</reference>
<proteinExistence type="predicted"/>
<accession>A0A448PMM8</accession>
<dbReference type="EMBL" id="LR134477">
    <property type="protein sequence ID" value="VEI17201.1"/>
    <property type="molecule type" value="Genomic_DNA"/>
</dbReference>
<sequence>MAGTLKWDAESASSVVSDLNSANSEISGKSVKAPNGCGWSQSEATPVVSELQSTLSQLQKSLPGLATNLSSANTSVQQSDRDSASRTPKSSSGSSSRF</sequence>
<evidence type="ECO:0000313" key="3">
    <source>
        <dbReference type="Proteomes" id="UP000268658"/>
    </source>
</evidence>
<dbReference type="AlphaFoldDB" id="A0A448PMM8"/>
<evidence type="ECO:0000256" key="1">
    <source>
        <dbReference type="SAM" id="MobiDB-lite"/>
    </source>
</evidence>
<organism evidence="2 3">
    <name type="scientific">Actinomyces viscosus</name>
    <dbReference type="NCBI Taxonomy" id="1656"/>
    <lineage>
        <taxon>Bacteria</taxon>
        <taxon>Bacillati</taxon>
        <taxon>Actinomycetota</taxon>
        <taxon>Actinomycetes</taxon>
        <taxon>Actinomycetales</taxon>
        <taxon>Actinomycetaceae</taxon>
        <taxon>Actinomyces</taxon>
    </lineage>
</organism>
<evidence type="ECO:0000313" key="2">
    <source>
        <dbReference type="EMBL" id="VEI17201.1"/>
    </source>
</evidence>
<dbReference type="KEGG" id="avc:NCTC10951_02069"/>
<feature type="compositionally biased region" description="Polar residues" evidence="1">
    <location>
        <begin position="69"/>
        <end position="78"/>
    </location>
</feature>
<gene>
    <name evidence="2" type="ORF">NCTC10951_02069</name>
</gene>
<feature type="compositionally biased region" description="Low complexity" evidence="1">
    <location>
        <begin position="85"/>
        <end position="98"/>
    </location>
</feature>
<dbReference type="Proteomes" id="UP000268658">
    <property type="component" value="Chromosome"/>
</dbReference>
<name>A0A448PMM8_ACTVI</name>